<name>X0SW95_9ZZZZ</name>
<evidence type="ECO:0000313" key="1">
    <source>
        <dbReference type="EMBL" id="GAF79416.1"/>
    </source>
</evidence>
<protein>
    <submittedName>
        <fullName evidence="1">Uncharacterized protein</fullName>
    </submittedName>
</protein>
<sequence>MSHVTVELDLPDHTSELRDTIEYVNNLKKRLSNHKDQRLSAPMSVNEYEALYEDIIKGLYYTGYLSTPAFNVQDKLEETYFTRYKHSPQLAKKLFWDHYEDIHHPYTLIKNRLYRIITELNELYFRIHKRFPADYIE</sequence>
<accession>X0SW95</accession>
<reference evidence="1" key="1">
    <citation type="journal article" date="2014" name="Front. Microbiol.">
        <title>High frequency of phylogenetically diverse reductive dehalogenase-homologous genes in deep subseafloor sedimentary metagenomes.</title>
        <authorList>
            <person name="Kawai M."/>
            <person name="Futagami T."/>
            <person name="Toyoda A."/>
            <person name="Takaki Y."/>
            <person name="Nishi S."/>
            <person name="Hori S."/>
            <person name="Arai W."/>
            <person name="Tsubouchi T."/>
            <person name="Morono Y."/>
            <person name="Uchiyama I."/>
            <person name="Ito T."/>
            <person name="Fujiyama A."/>
            <person name="Inagaki F."/>
            <person name="Takami H."/>
        </authorList>
    </citation>
    <scope>NUCLEOTIDE SEQUENCE</scope>
    <source>
        <strain evidence="1">Expedition CK06-06</strain>
    </source>
</reference>
<organism evidence="1">
    <name type="scientific">marine sediment metagenome</name>
    <dbReference type="NCBI Taxonomy" id="412755"/>
    <lineage>
        <taxon>unclassified sequences</taxon>
        <taxon>metagenomes</taxon>
        <taxon>ecological metagenomes</taxon>
    </lineage>
</organism>
<comment type="caution">
    <text evidence="1">The sequence shown here is derived from an EMBL/GenBank/DDBJ whole genome shotgun (WGS) entry which is preliminary data.</text>
</comment>
<dbReference type="EMBL" id="BARS01005834">
    <property type="protein sequence ID" value="GAF79416.1"/>
    <property type="molecule type" value="Genomic_DNA"/>
</dbReference>
<gene>
    <name evidence="1" type="ORF">S01H1_11446</name>
</gene>
<dbReference type="AlphaFoldDB" id="X0SW95"/>
<proteinExistence type="predicted"/>